<evidence type="ECO:0000256" key="6">
    <source>
        <dbReference type="PROSITE-ProRule" id="PRU00808"/>
    </source>
</evidence>
<evidence type="ECO:0000313" key="10">
    <source>
        <dbReference type="EMBL" id="KPN30949.1"/>
    </source>
</evidence>
<dbReference type="EMBL" id="LGUC01000001">
    <property type="protein sequence ID" value="KPN30949.1"/>
    <property type="molecule type" value="Genomic_DNA"/>
</dbReference>
<dbReference type="STRING" id="699431.SY89_01690"/>
<dbReference type="InterPro" id="IPR016181">
    <property type="entry name" value="Acyl_CoA_acyltransferase"/>
</dbReference>
<dbReference type="PROSITE" id="PS00388">
    <property type="entry name" value="PROTEASOME_ALPHA_1"/>
    <property type="match status" value="1"/>
</dbReference>
<dbReference type="GO" id="GO:0016747">
    <property type="term" value="F:acyltransferase activity, transferring groups other than amino-acyl groups"/>
    <property type="evidence" value="ECO:0007669"/>
    <property type="project" value="InterPro"/>
</dbReference>
<dbReference type="CDD" id="cd04301">
    <property type="entry name" value="NAT_SF"/>
    <property type="match status" value="1"/>
</dbReference>
<dbReference type="InterPro" id="IPR001353">
    <property type="entry name" value="Proteasome_sua/b"/>
</dbReference>
<dbReference type="Pfam" id="PF00227">
    <property type="entry name" value="Proteasome"/>
    <property type="match status" value="1"/>
</dbReference>
<evidence type="ECO:0000256" key="8">
    <source>
        <dbReference type="SAM" id="MobiDB-lite"/>
    </source>
</evidence>
<dbReference type="Proteomes" id="UP000050535">
    <property type="component" value="Unassembled WGS sequence"/>
</dbReference>
<dbReference type="SMART" id="SM00948">
    <property type="entry name" value="Proteasome_A_N"/>
    <property type="match status" value="1"/>
</dbReference>
<evidence type="ECO:0000256" key="5">
    <source>
        <dbReference type="HAMAP-Rule" id="MF_00289"/>
    </source>
</evidence>
<evidence type="ECO:0000256" key="4">
    <source>
        <dbReference type="ARBA" id="ARBA00062996"/>
    </source>
</evidence>
<protein>
    <recommendedName>
        <fullName evidence="5 7">Proteasome subunit alpha</fullName>
    </recommendedName>
    <alternativeName>
        <fullName evidence="5">20S proteasome alpha subunit</fullName>
    </alternativeName>
    <alternativeName>
        <fullName evidence="5">Proteasome core protein PsmA</fullName>
    </alternativeName>
</protein>
<dbReference type="PATRIC" id="fig|699431.3.peg.1729"/>
<dbReference type="PROSITE" id="PS51186">
    <property type="entry name" value="GNAT"/>
    <property type="match status" value="1"/>
</dbReference>
<gene>
    <name evidence="10" type="primary">psmA1</name>
    <name evidence="5" type="synonym">psmA</name>
    <name evidence="10" type="ORF">SY89_01690</name>
</gene>
<evidence type="ECO:0000256" key="3">
    <source>
        <dbReference type="ARBA" id="ARBA00022942"/>
    </source>
</evidence>
<keyword evidence="2 5" id="KW-0963">Cytoplasm</keyword>
<feature type="region of interest" description="Disordered" evidence="8">
    <location>
        <begin position="227"/>
        <end position="256"/>
    </location>
</feature>
<reference evidence="11" key="1">
    <citation type="submission" date="2013-11" db="EMBL/GenBank/DDBJ databases">
        <authorList>
            <person name="Hoang H.T."/>
            <person name="Killian M.L."/>
            <person name="Madson D.M."/>
            <person name="Arruda P.H.E."/>
            <person name="Sun D."/>
            <person name="Schwartz K.J."/>
            <person name="Yoon K."/>
        </authorList>
    </citation>
    <scope>NUCLEOTIDE SEQUENCE [LARGE SCALE GENOMIC DNA]</scope>
    <source>
        <strain evidence="11">CDK2</strain>
    </source>
</reference>
<dbReference type="SUPFAM" id="SSF56235">
    <property type="entry name" value="N-terminal nucleophile aminohydrolases (Ntn hydrolases)"/>
    <property type="match status" value="1"/>
</dbReference>
<comment type="function">
    <text evidence="5 7">Component of the proteasome core, a large protease complex with broad specificity involved in protein degradation.</text>
</comment>
<dbReference type="GO" id="GO:0019773">
    <property type="term" value="C:proteasome core complex, alpha-subunit complex"/>
    <property type="evidence" value="ECO:0007669"/>
    <property type="project" value="UniProtKB-UniRule"/>
</dbReference>
<dbReference type="GO" id="GO:0006511">
    <property type="term" value="P:ubiquitin-dependent protein catabolic process"/>
    <property type="evidence" value="ECO:0007669"/>
    <property type="project" value="InterPro"/>
</dbReference>
<comment type="similarity">
    <text evidence="5 6 7">Belongs to the peptidase T1A family.</text>
</comment>
<dbReference type="NCBIfam" id="NF003075">
    <property type="entry name" value="PRK03996.1"/>
    <property type="match status" value="1"/>
</dbReference>
<dbReference type="NCBIfam" id="TIGR03633">
    <property type="entry name" value="arc_protsome_A"/>
    <property type="match status" value="1"/>
</dbReference>
<dbReference type="InterPro" id="IPR000426">
    <property type="entry name" value="Proteasome_asu_N"/>
</dbReference>
<dbReference type="GO" id="GO:0005737">
    <property type="term" value="C:cytoplasm"/>
    <property type="evidence" value="ECO:0007669"/>
    <property type="project" value="UniProtKB-SubCell"/>
</dbReference>
<comment type="subcellular location">
    <subcellularLocation>
        <location evidence="1 5 7">Cytoplasm</location>
    </subcellularLocation>
</comment>
<accession>A0A0P7GBC4</accession>
<evidence type="ECO:0000256" key="2">
    <source>
        <dbReference type="ARBA" id="ARBA00022490"/>
    </source>
</evidence>
<dbReference type="Pfam" id="PF10584">
    <property type="entry name" value="Proteasome_A_N"/>
    <property type="match status" value="1"/>
</dbReference>
<comment type="subunit">
    <text evidence="5 7">The 20S proteasome core is composed of 14 alpha and 14 beta subunits that assemble into four stacked heptameric rings, resulting in a barrel-shaped structure. The two inner rings, each composed of seven catalytic beta subunits, are sandwiched by two outer rings, each composed of seven alpha subunits. The catalytic chamber with the active sites is on the inside of the barrel. Has a gated structure, the ends of the cylinder being occluded by the N-termini of the alpha-subunits. Is capped at one or both ends by the proteasome regulatory ATPase, PAN.</text>
</comment>
<keyword evidence="10" id="KW-0378">Hydrolase</keyword>
<evidence type="ECO:0000256" key="7">
    <source>
        <dbReference type="RuleBase" id="RU000552"/>
    </source>
</evidence>
<dbReference type="InterPro" id="IPR000182">
    <property type="entry name" value="GNAT_dom"/>
</dbReference>
<comment type="activity regulation">
    <text evidence="5">The formation of the proteasomal ATPase PAN-20S proteasome complex, via the docking of the C-termini of PAN into the intersubunit pockets in the alpha-rings, triggers opening of the gate for substrate entry. Interconversion between the open-gate and close-gate conformations leads to a dynamic regulation of the 20S proteasome proteolysis activity.</text>
</comment>
<dbReference type="AlphaFoldDB" id="A0A0P7GBC4"/>
<evidence type="ECO:0000256" key="1">
    <source>
        <dbReference type="ARBA" id="ARBA00004496"/>
    </source>
</evidence>
<dbReference type="Gene3D" id="3.40.630.30">
    <property type="match status" value="1"/>
</dbReference>
<dbReference type="InterPro" id="IPR019982">
    <property type="entry name" value="Proteasome_asu_arc"/>
</dbReference>
<dbReference type="CDD" id="cd03756">
    <property type="entry name" value="proteasome_alpha_archeal"/>
    <property type="match status" value="1"/>
</dbReference>
<sequence>MQGQQQQAYDRGITIFSPDGRLYQVEYAREAVKRGTPSVGVRTPEGVVLAADKRRRSKMIEPDSVEKLHKADDHIGIASAGHVADARKLIDVARREAQTNRLRYGEPITVETLAKTVTDFIQQYTQYGGARPFGVSLIIGGVINGRPRLFECDPSGTPYEWQALSVGANRADIRDHLEAEYEDDMTLEDGVDLALSALTVHDDEEMDPHGVDLATIDVESEEYVHLPPRRSRPTWRDRISSRRTRTRKTPRSSRADFSMPYELRESPPTVERFLELRDAAGMAERSREAVERGLPNSSYAVTVVDGAGETVGMARVVGDEGSVFHICDMVVHPDHQHQGLGSRMMDALMAWINETAPPMAYVNLMADVDGFYEQWGFERTAPASTGMYYRVES</sequence>
<dbReference type="GO" id="GO:0010498">
    <property type="term" value="P:proteasomal protein catabolic process"/>
    <property type="evidence" value="ECO:0007669"/>
    <property type="project" value="UniProtKB-UniRule"/>
</dbReference>
<name>A0A0P7GBC4_9EURY</name>
<dbReference type="SUPFAM" id="SSF55729">
    <property type="entry name" value="Acyl-CoA N-acyltransferases (Nat)"/>
    <property type="match status" value="1"/>
</dbReference>
<evidence type="ECO:0000259" key="9">
    <source>
        <dbReference type="PROSITE" id="PS51186"/>
    </source>
</evidence>
<organism evidence="10 11">
    <name type="scientific">Halolamina pelagica</name>
    <dbReference type="NCBI Taxonomy" id="699431"/>
    <lineage>
        <taxon>Archaea</taxon>
        <taxon>Methanobacteriati</taxon>
        <taxon>Methanobacteriota</taxon>
        <taxon>Stenosarchaea group</taxon>
        <taxon>Halobacteria</taxon>
        <taxon>Halobacteriales</taxon>
        <taxon>Haloferacaceae</taxon>
    </lineage>
</organism>
<feature type="domain" description="N-acetyltransferase" evidence="9">
    <location>
        <begin position="261"/>
        <end position="393"/>
    </location>
</feature>
<comment type="caution">
    <text evidence="10">The sequence shown here is derived from an EMBL/GenBank/DDBJ whole genome shotgun (WGS) entry which is preliminary data.</text>
</comment>
<dbReference type="FunFam" id="3.60.20.10:FF:000004">
    <property type="entry name" value="Proteasome subunit alpha type-4"/>
    <property type="match status" value="1"/>
</dbReference>
<dbReference type="PANTHER" id="PTHR11599">
    <property type="entry name" value="PROTEASOME SUBUNIT ALPHA/BETA"/>
    <property type="match status" value="1"/>
</dbReference>
<feature type="compositionally biased region" description="Basic residues" evidence="8">
    <location>
        <begin position="241"/>
        <end position="251"/>
    </location>
</feature>
<evidence type="ECO:0000313" key="11">
    <source>
        <dbReference type="Proteomes" id="UP000050535"/>
    </source>
</evidence>
<dbReference type="Gene3D" id="3.60.20.10">
    <property type="entry name" value="Glutamine Phosphoribosylpyrophosphate, subunit 1, domain 1"/>
    <property type="match status" value="1"/>
</dbReference>
<keyword evidence="3 5" id="KW-0647">Proteasome</keyword>
<comment type="subunit">
    <text evidence="4">The 20S proteasome core is composed of 14 alpha and 14 beta subunits that assemble into four stacked heptameric rings, resulting in a barrel-shaped structure. The two inner rings, each composed of seven catalytic beta subunits, are sandwiched by two outer rings, each composed of seven alpha subunits. H.volcanii produces at least 2 types of 20S proteasomes: an alpha1-beta proteasome and a proteasome containing all three subunits (alpha1, alpha2, and beta) that appears to be asymmetrical with homo-oligomeric alpha1 and alpha2 rings positioned on separate ends. The catalytic chamber with the active sites is on the inside of the barrel. Has probably a gated structure, the ends of the cylinder being occluded by the N-termini of the alpha-subunits. Is likely capped at one or both ends by the proteasome regulatory ATPase, PAN.</text>
</comment>
<dbReference type="Pfam" id="PF13508">
    <property type="entry name" value="Acetyltransf_7"/>
    <property type="match status" value="1"/>
</dbReference>
<keyword evidence="11" id="KW-1185">Reference proteome</keyword>
<proteinExistence type="inferred from homology"/>
<dbReference type="PROSITE" id="PS51475">
    <property type="entry name" value="PROTEASOME_ALPHA_2"/>
    <property type="match status" value="1"/>
</dbReference>
<dbReference type="InterPro" id="IPR029055">
    <property type="entry name" value="Ntn_hydrolases_N"/>
</dbReference>
<dbReference type="InterPro" id="IPR050115">
    <property type="entry name" value="Proteasome_alpha"/>
</dbReference>
<dbReference type="InterPro" id="IPR023332">
    <property type="entry name" value="Proteasome_alpha-type"/>
</dbReference>
<dbReference type="HAMAP" id="MF_00289_A">
    <property type="entry name" value="Proteasome_A_A"/>
    <property type="match status" value="1"/>
</dbReference>
<dbReference type="GO" id="GO:0004298">
    <property type="term" value="F:threonine-type endopeptidase activity"/>
    <property type="evidence" value="ECO:0007669"/>
    <property type="project" value="InterPro"/>
</dbReference>